<organism evidence="1 2">
    <name type="scientific">Trichonephila inaurata madagascariensis</name>
    <dbReference type="NCBI Taxonomy" id="2747483"/>
    <lineage>
        <taxon>Eukaryota</taxon>
        <taxon>Metazoa</taxon>
        <taxon>Ecdysozoa</taxon>
        <taxon>Arthropoda</taxon>
        <taxon>Chelicerata</taxon>
        <taxon>Arachnida</taxon>
        <taxon>Araneae</taxon>
        <taxon>Araneomorphae</taxon>
        <taxon>Entelegynae</taxon>
        <taxon>Araneoidea</taxon>
        <taxon>Nephilidae</taxon>
        <taxon>Trichonephila</taxon>
        <taxon>Trichonephila inaurata</taxon>
    </lineage>
</organism>
<gene>
    <name evidence="1" type="ORF">TNIN_87471</name>
</gene>
<evidence type="ECO:0000313" key="1">
    <source>
        <dbReference type="EMBL" id="GFY72079.1"/>
    </source>
</evidence>
<dbReference type="AlphaFoldDB" id="A0A8X7CGV3"/>
<reference evidence="1" key="1">
    <citation type="submission" date="2020-08" db="EMBL/GenBank/DDBJ databases">
        <title>Multicomponent nature underlies the extraordinary mechanical properties of spider dragline silk.</title>
        <authorList>
            <person name="Kono N."/>
            <person name="Nakamura H."/>
            <person name="Mori M."/>
            <person name="Yoshida Y."/>
            <person name="Ohtoshi R."/>
            <person name="Malay A.D."/>
            <person name="Moran D.A.P."/>
            <person name="Tomita M."/>
            <person name="Numata K."/>
            <person name="Arakawa K."/>
        </authorList>
    </citation>
    <scope>NUCLEOTIDE SEQUENCE</scope>
</reference>
<dbReference type="EMBL" id="BMAV01019239">
    <property type="protein sequence ID" value="GFY72079.1"/>
    <property type="molecule type" value="Genomic_DNA"/>
</dbReference>
<sequence>MSKYRRKSSNAIHLSVVKFLIIKIKCKERGVVRIVLHRMQAETKEKLEPSHGIIGRRSVTLMVFLRNEKGCNLVEKFPKCSFVENYSSLRSRRAGSGPPVTCVESGEVVGVLL</sequence>
<keyword evidence="2" id="KW-1185">Reference proteome</keyword>
<accession>A0A8X7CGV3</accession>
<comment type="caution">
    <text evidence="1">The sequence shown here is derived from an EMBL/GenBank/DDBJ whole genome shotgun (WGS) entry which is preliminary data.</text>
</comment>
<proteinExistence type="predicted"/>
<dbReference type="Proteomes" id="UP000886998">
    <property type="component" value="Unassembled WGS sequence"/>
</dbReference>
<name>A0A8X7CGV3_9ARAC</name>
<protein>
    <submittedName>
        <fullName evidence="1">Uncharacterized protein</fullName>
    </submittedName>
</protein>
<evidence type="ECO:0000313" key="2">
    <source>
        <dbReference type="Proteomes" id="UP000886998"/>
    </source>
</evidence>